<keyword evidence="8" id="KW-1003">Cell membrane</keyword>
<evidence type="ECO:0000313" key="21">
    <source>
        <dbReference type="Proteomes" id="UP000655420"/>
    </source>
</evidence>
<feature type="transmembrane region" description="Helical" evidence="19">
    <location>
        <begin position="20"/>
        <end position="53"/>
    </location>
</feature>
<comment type="subcellular location">
    <subcellularLocation>
        <location evidence="2">Cell membrane</location>
        <topology evidence="2">Multi-pass membrane protein</topology>
    </subcellularLocation>
</comment>
<dbReference type="PANTHER" id="PTHR46382:SF1">
    <property type="entry name" value="PHOSPHATIDATE CYTIDYLYLTRANSFERASE"/>
    <property type="match status" value="1"/>
</dbReference>
<comment type="catalytic activity">
    <reaction evidence="1 18">
        <text>a 1,2-diacyl-sn-glycero-3-phosphate + CTP + H(+) = a CDP-1,2-diacyl-sn-glycerol + diphosphate</text>
        <dbReference type="Rhea" id="RHEA:16229"/>
        <dbReference type="ChEBI" id="CHEBI:15378"/>
        <dbReference type="ChEBI" id="CHEBI:33019"/>
        <dbReference type="ChEBI" id="CHEBI:37563"/>
        <dbReference type="ChEBI" id="CHEBI:58332"/>
        <dbReference type="ChEBI" id="CHEBI:58608"/>
        <dbReference type="EC" id="2.7.7.41"/>
    </reaction>
</comment>
<keyword evidence="16" id="KW-0594">Phospholipid biosynthesis</keyword>
<evidence type="ECO:0000256" key="10">
    <source>
        <dbReference type="ARBA" id="ARBA00022679"/>
    </source>
</evidence>
<evidence type="ECO:0000256" key="7">
    <source>
        <dbReference type="ARBA" id="ARBA00019373"/>
    </source>
</evidence>
<comment type="caution">
    <text evidence="20">The sequence shown here is derived from an EMBL/GenBank/DDBJ whole genome shotgun (WGS) entry which is preliminary data.</text>
</comment>
<evidence type="ECO:0000256" key="16">
    <source>
        <dbReference type="ARBA" id="ARBA00023209"/>
    </source>
</evidence>
<evidence type="ECO:0000256" key="1">
    <source>
        <dbReference type="ARBA" id="ARBA00001698"/>
    </source>
</evidence>
<evidence type="ECO:0000256" key="13">
    <source>
        <dbReference type="ARBA" id="ARBA00022989"/>
    </source>
</evidence>
<evidence type="ECO:0000313" key="20">
    <source>
        <dbReference type="EMBL" id="MBK0398831.1"/>
    </source>
</evidence>
<dbReference type="GO" id="GO:0005886">
    <property type="term" value="C:plasma membrane"/>
    <property type="evidence" value="ECO:0007669"/>
    <property type="project" value="UniProtKB-SubCell"/>
</dbReference>
<keyword evidence="10 18" id="KW-0808">Transferase</keyword>
<keyword evidence="14" id="KW-0443">Lipid metabolism</keyword>
<keyword evidence="9" id="KW-0444">Lipid biosynthesis</keyword>
<dbReference type="Pfam" id="PF01148">
    <property type="entry name" value="CTP_transf_1"/>
    <property type="match status" value="1"/>
</dbReference>
<dbReference type="GO" id="GO:0016024">
    <property type="term" value="P:CDP-diacylglycerol biosynthetic process"/>
    <property type="evidence" value="ECO:0007669"/>
    <property type="project" value="UniProtKB-UniPathway"/>
</dbReference>
<keyword evidence="15 19" id="KW-0472">Membrane</keyword>
<dbReference type="UniPathway" id="UPA00557">
    <property type="reaction ID" value="UER00614"/>
</dbReference>
<evidence type="ECO:0000256" key="5">
    <source>
        <dbReference type="ARBA" id="ARBA00010185"/>
    </source>
</evidence>
<feature type="transmembrane region" description="Helical" evidence="19">
    <location>
        <begin position="89"/>
        <end position="105"/>
    </location>
</feature>
<evidence type="ECO:0000256" key="15">
    <source>
        <dbReference type="ARBA" id="ARBA00023136"/>
    </source>
</evidence>
<evidence type="ECO:0000256" key="6">
    <source>
        <dbReference type="ARBA" id="ARBA00012487"/>
    </source>
</evidence>
<comment type="pathway">
    <text evidence="4">Lipid metabolism.</text>
</comment>
<feature type="transmembrane region" description="Helical" evidence="19">
    <location>
        <begin position="117"/>
        <end position="136"/>
    </location>
</feature>
<evidence type="ECO:0000256" key="12">
    <source>
        <dbReference type="ARBA" id="ARBA00022695"/>
    </source>
</evidence>
<keyword evidence="21" id="KW-1185">Reference proteome</keyword>
<evidence type="ECO:0000256" key="2">
    <source>
        <dbReference type="ARBA" id="ARBA00004651"/>
    </source>
</evidence>
<comment type="similarity">
    <text evidence="5 18">Belongs to the CDS family.</text>
</comment>
<comment type="pathway">
    <text evidence="3 18">Phospholipid metabolism; CDP-diacylglycerol biosynthesis; CDP-diacylglycerol from sn-glycerol 3-phosphate: step 3/3.</text>
</comment>
<dbReference type="RefSeq" id="WP_200608490.1">
    <property type="nucleotide sequence ID" value="NZ_JAEHHL010000002.1"/>
</dbReference>
<evidence type="ECO:0000256" key="18">
    <source>
        <dbReference type="RuleBase" id="RU003938"/>
    </source>
</evidence>
<dbReference type="EC" id="2.7.7.41" evidence="6 18"/>
<dbReference type="AlphaFoldDB" id="A0A8J7M5F4"/>
<gene>
    <name evidence="20" type="ORF">H0I76_06495</name>
</gene>
<dbReference type="GO" id="GO:0004605">
    <property type="term" value="F:phosphatidate cytidylyltransferase activity"/>
    <property type="evidence" value="ECO:0007669"/>
    <property type="project" value="UniProtKB-EC"/>
</dbReference>
<proteinExistence type="inferred from homology"/>
<reference evidence="20" key="1">
    <citation type="submission" date="2020-12" db="EMBL/GenBank/DDBJ databases">
        <title>Bacterial taxonomy.</title>
        <authorList>
            <person name="Pan X."/>
        </authorList>
    </citation>
    <scope>NUCLEOTIDE SEQUENCE</scope>
    <source>
        <strain evidence="20">M0105</strain>
    </source>
</reference>
<dbReference type="InterPro" id="IPR000374">
    <property type="entry name" value="PC_trans"/>
</dbReference>
<feature type="transmembrane region" description="Helical" evidence="19">
    <location>
        <begin position="142"/>
        <end position="164"/>
    </location>
</feature>
<dbReference type="PROSITE" id="PS01315">
    <property type="entry name" value="CDS"/>
    <property type="match status" value="1"/>
</dbReference>
<feature type="transmembrane region" description="Helical" evidence="19">
    <location>
        <begin position="185"/>
        <end position="203"/>
    </location>
</feature>
<dbReference type="PANTHER" id="PTHR46382">
    <property type="entry name" value="PHOSPHATIDATE CYTIDYLYLTRANSFERASE"/>
    <property type="match status" value="1"/>
</dbReference>
<sequence>MPAAVTGPGTRFADLRSRIVSALVAGGVAFVLVALGGIWAALLATSLAALMLWEWASITRYRGAVPGLGAALPVLGSAAAVLASYLIGWSAGIAILVAVIVAAALRDGLAARPRDAAWAAIGLAYLGTACIAFLWLRLTDPFGVLACAWIVLVVAASDIGGYFAGRLVGGPKLWPRVSPGKTWSGALGAVALAFLSGGVFSWATTGTYYGEVCAVSAVCSALAQAGDLAESAVKRHFGVKDSGRILPGHGGVLDRLDGLTAATLVVAVVTLWRGQTVFIWS</sequence>
<keyword evidence="11 18" id="KW-0812">Transmembrane</keyword>
<accession>A0A8J7M5F4</accession>
<evidence type="ECO:0000256" key="11">
    <source>
        <dbReference type="ARBA" id="ARBA00022692"/>
    </source>
</evidence>
<evidence type="ECO:0000256" key="19">
    <source>
        <dbReference type="SAM" id="Phobius"/>
    </source>
</evidence>
<dbReference type="EMBL" id="JAEHHL010000002">
    <property type="protein sequence ID" value="MBK0398831.1"/>
    <property type="molecule type" value="Genomic_DNA"/>
</dbReference>
<evidence type="ECO:0000256" key="4">
    <source>
        <dbReference type="ARBA" id="ARBA00005189"/>
    </source>
</evidence>
<dbReference type="Proteomes" id="UP000655420">
    <property type="component" value="Unassembled WGS sequence"/>
</dbReference>
<evidence type="ECO:0000256" key="3">
    <source>
        <dbReference type="ARBA" id="ARBA00005119"/>
    </source>
</evidence>
<name>A0A8J7M5F4_9RHOB</name>
<protein>
    <recommendedName>
        <fullName evidence="7 18">Phosphatidate cytidylyltransferase</fullName>
        <ecNumber evidence="6 18">2.7.7.41</ecNumber>
    </recommendedName>
</protein>
<keyword evidence="17" id="KW-1208">Phospholipid metabolism</keyword>
<evidence type="ECO:0000256" key="8">
    <source>
        <dbReference type="ARBA" id="ARBA00022475"/>
    </source>
</evidence>
<evidence type="ECO:0000256" key="9">
    <source>
        <dbReference type="ARBA" id="ARBA00022516"/>
    </source>
</evidence>
<keyword evidence="12 18" id="KW-0548">Nucleotidyltransferase</keyword>
<organism evidence="20 21">
    <name type="scientific">Thermohalobaculum xanthum</name>
    <dbReference type="NCBI Taxonomy" id="2753746"/>
    <lineage>
        <taxon>Bacteria</taxon>
        <taxon>Pseudomonadati</taxon>
        <taxon>Pseudomonadota</taxon>
        <taxon>Alphaproteobacteria</taxon>
        <taxon>Rhodobacterales</taxon>
        <taxon>Paracoccaceae</taxon>
        <taxon>Thermohalobaculum</taxon>
    </lineage>
</organism>
<keyword evidence="13 19" id="KW-1133">Transmembrane helix</keyword>
<evidence type="ECO:0000256" key="17">
    <source>
        <dbReference type="ARBA" id="ARBA00023264"/>
    </source>
</evidence>
<evidence type="ECO:0000256" key="14">
    <source>
        <dbReference type="ARBA" id="ARBA00023098"/>
    </source>
</evidence>